<proteinExistence type="inferred from homology"/>
<dbReference type="Proteomes" id="UP001555786">
    <property type="component" value="Unassembled WGS sequence"/>
</dbReference>
<accession>A0ABV3PNJ0</accession>
<comment type="similarity">
    <text evidence="2">Belongs to the DadA oxidoreductase family.</text>
</comment>
<keyword evidence="3" id="KW-0285">Flavoprotein</keyword>
<keyword evidence="7" id="KW-1185">Reference proteome</keyword>
<reference evidence="6 7" key="1">
    <citation type="submission" date="2024-07" db="EMBL/GenBank/DDBJ databases">
        <title>Description of Labrys sedimenti sp. nov., isolated from a diclofenac-degrading enrichment culture.</title>
        <authorList>
            <person name="Tancsics A."/>
            <person name="Csepanyi A."/>
        </authorList>
    </citation>
    <scope>NUCLEOTIDE SEQUENCE [LARGE SCALE GENOMIC DNA]</scope>
    <source>
        <strain evidence="6 7">LMG 23578</strain>
    </source>
</reference>
<keyword evidence="4" id="KW-0560">Oxidoreductase</keyword>
<name>A0ABV3PNJ0_9HYPH</name>
<evidence type="ECO:0000256" key="3">
    <source>
        <dbReference type="ARBA" id="ARBA00022630"/>
    </source>
</evidence>
<dbReference type="InterPro" id="IPR017741">
    <property type="entry name" value="FAD-dependent_OxRdtase_HpnW"/>
</dbReference>
<dbReference type="EMBL" id="JBFNQD010000005">
    <property type="protein sequence ID" value="MEW9307210.1"/>
    <property type="molecule type" value="Genomic_DNA"/>
</dbReference>
<evidence type="ECO:0000313" key="7">
    <source>
        <dbReference type="Proteomes" id="UP001555786"/>
    </source>
</evidence>
<dbReference type="InterPro" id="IPR036188">
    <property type="entry name" value="FAD/NAD-bd_sf"/>
</dbReference>
<dbReference type="InterPro" id="IPR006076">
    <property type="entry name" value="FAD-dep_OxRdtase"/>
</dbReference>
<evidence type="ECO:0000256" key="4">
    <source>
        <dbReference type="ARBA" id="ARBA00023002"/>
    </source>
</evidence>
<evidence type="ECO:0000259" key="5">
    <source>
        <dbReference type="Pfam" id="PF01266"/>
    </source>
</evidence>
<dbReference type="Pfam" id="PF01266">
    <property type="entry name" value="DAO"/>
    <property type="match status" value="1"/>
</dbReference>
<comment type="caution">
    <text evidence="6">The sequence shown here is derived from an EMBL/GenBank/DDBJ whole genome shotgun (WGS) entry which is preliminary data.</text>
</comment>
<evidence type="ECO:0000256" key="1">
    <source>
        <dbReference type="ARBA" id="ARBA00001974"/>
    </source>
</evidence>
<dbReference type="PANTHER" id="PTHR13847">
    <property type="entry name" value="SARCOSINE DEHYDROGENASE-RELATED"/>
    <property type="match status" value="1"/>
</dbReference>
<dbReference type="NCBIfam" id="TIGR03364">
    <property type="entry name" value="HpnW_proposed"/>
    <property type="match status" value="1"/>
</dbReference>
<dbReference type="Gene3D" id="3.30.9.10">
    <property type="entry name" value="D-Amino Acid Oxidase, subunit A, domain 2"/>
    <property type="match status" value="1"/>
</dbReference>
<dbReference type="SUPFAM" id="SSF51905">
    <property type="entry name" value="FAD/NAD(P)-binding domain"/>
    <property type="match status" value="1"/>
</dbReference>
<feature type="domain" description="FAD dependent oxidoreductase" evidence="5">
    <location>
        <begin position="6"/>
        <end position="367"/>
    </location>
</feature>
<dbReference type="PANTHER" id="PTHR13847:SF286">
    <property type="entry name" value="D-AMINO ACID DEHYDROGENASE"/>
    <property type="match status" value="1"/>
</dbReference>
<sequence length="374" mass="39726">MPETFDLAVVGAGIVGLGHALAAARRGLRVVVVDRDSAANGASIRNFGLVVVSGQTPGLSYRRARRSREVWLATAAEAGIDILHRGMVIAAQRPEALDAIAAFCTTPEGASCQALTAAELAEREPSLAGSGAIGGFFSPHELRVESSLALPRLVEWLRTRHDVSFRFGTAVRGVEPGRLRTSVGDIAASRIAICPGDDLATLFSETIAEYRVRRCKLQMLRLADPGFRLNSALMSDLSLLRYGAFAAMPETAALRRRLESERASALENGVHLIVTQSADGSLVVGDSHHYGTTPDPFASTEVDALILAEYEALFRASPPRVTAHWVGTYASSSKDEALRLNPCDGVRLVIVTSGTGASTGFALGEETIAELFGD</sequence>
<dbReference type="RefSeq" id="WP_367624725.1">
    <property type="nucleotide sequence ID" value="NZ_JBFNQD010000005.1"/>
</dbReference>
<evidence type="ECO:0000313" key="6">
    <source>
        <dbReference type="EMBL" id="MEW9307210.1"/>
    </source>
</evidence>
<organism evidence="6 7">
    <name type="scientific">Labrys neptuniae</name>
    <dbReference type="NCBI Taxonomy" id="376174"/>
    <lineage>
        <taxon>Bacteria</taxon>
        <taxon>Pseudomonadati</taxon>
        <taxon>Pseudomonadota</taxon>
        <taxon>Alphaproteobacteria</taxon>
        <taxon>Hyphomicrobiales</taxon>
        <taxon>Xanthobacteraceae</taxon>
        <taxon>Labrys</taxon>
    </lineage>
</organism>
<dbReference type="Gene3D" id="3.50.50.60">
    <property type="entry name" value="FAD/NAD(P)-binding domain"/>
    <property type="match status" value="1"/>
</dbReference>
<comment type="cofactor">
    <cofactor evidence="1">
        <name>FAD</name>
        <dbReference type="ChEBI" id="CHEBI:57692"/>
    </cofactor>
</comment>
<gene>
    <name evidence="6" type="ORF">ABXS05_16780</name>
</gene>
<evidence type="ECO:0000256" key="2">
    <source>
        <dbReference type="ARBA" id="ARBA00009410"/>
    </source>
</evidence>
<protein>
    <submittedName>
        <fullName evidence="6">TIGR03364 family FAD-dependent oxidoreductase</fullName>
    </submittedName>
</protein>